<dbReference type="PANTHER" id="PTHR22914">
    <property type="entry name" value="CHITIN SYNTHASE"/>
    <property type="match status" value="1"/>
</dbReference>
<dbReference type="GO" id="GO:0004100">
    <property type="term" value="F:chitin synthase activity"/>
    <property type="evidence" value="ECO:0007669"/>
    <property type="project" value="UniProtKB-EC"/>
</dbReference>
<evidence type="ECO:0000256" key="6">
    <source>
        <dbReference type="ARBA" id="ARBA00022692"/>
    </source>
</evidence>
<name>A0A9W7XGR6_9FUNG</name>
<evidence type="ECO:0000256" key="3">
    <source>
        <dbReference type="ARBA" id="ARBA00022475"/>
    </source>
</evidence>
<evidence type="ECO:0000256" key="4">
    <source>
        <dbReference type="ARBA" id="ARBA00022676"/>
    </source>
</evidence>
<evidence type="ECO:0000259" key="14">
    <source>
        <dbReference type="PROSITE" id="PS51456"/>
    </source>
</evidence>
<evidence type="ECO:0000256" key="11">
    <source>
        <dbReference type="ARBA" id="ARBA00023180"/>
    </source>
</evidence>
<comment type="caution">
    <text evidence="16">The sequence shown here is derived from an EMBL/GenBank/DDBJ whole genome shotgun (WGS) entry which is preliminary data.</text>
</comment>
<dbReference type="GO" id="GO:0031505">
    <property type="term" value="P:fungal-type cell wall organization"/>
    <property type="evidence" value="ECO:0007669"/>
    <property type="project" value="TreeGrafter"/>
</dbReference>
<dbReference type="SUPFAM" id="SSF55856">
    <property type="entry name" value="Cytochrome b5-like heme/steroid binding domain"/>
    <property type="match status" value="1"/>
</dbReference>
<keyword evidence="6 13" id="KW-0812">Transmembrane</keyword>
<comment type="subcellular location">
    <subcellularLocation>
        <location evidence="1">Cell membrane</location>
        <topology evidence="1">Multi-pass membrane protein</topology>
    </subcellularLocation>
</comment>
<dbReference type="InterPro" id="IPR014876">
    <property type="entry name" value="DEK_C"/>
</dbReference>
<dbReference type="Gene3D" id="3.10.120.10">
    <property type="entry name" value="Cytochrome b5-like heme/steroid binding domain"/>
    <property type="match status" value="1"/>
</dbReference>
<keyword evidence="10 12" id="KW-0505">Motor protein</keyword>
<dbReference type="Gene3D" id="1.10.10.60">
    <property type="entry name" value="Homeodomain-like"/>
    <property type="match status" value="1"/>
</dbReference>
<evidence type="ECO:0000256" key="5">
    <source>
        <dbReference type="ARBA" id="ARBA00022679"/>
    </source>
</evidence>
<evidence type="ECO:0000256" key="8">
    <source>
        <dbReference type="ARBA" id="ARBA00023123"/>
    </source>
</evidence>
<evidence type="ECO:0000313" key="16">
    <source>
        <dbReference type="EMBL" id="KAJ1644213.1"/>
    </source>
</evidence>
<feature type="transmembrane region" description="Helical" evidence="13">
    <location>
        <begin position="971"/>
        <end position="990"/>
    </location>
</feature>
<feature type="domain" description="Myosin motor" evidence="14">
    <location>
        <begin position="7"/>
        <end position="766"/>
    </location>
</feature>
<dbReference type="GO" id="GO:0016459">
    <property type="term" value="C:myosin complex"/>
    <property type="evidence" value="ECO:0007669"/>
    <property type="project" value="UniProtKB-KW"/>
</dbReference>
<dbReference type="InterPro" id="IPR029044">
    <property type="entry name" value="Nucleotide-diphossugar_trans"/>
</dbReference>
<feature type="region of interest" description="Actin-binding" evidence="12">
    <location>
        <begin position="642"/>
        <end position="664"/>
    </location>
</feature>
<evidence type="ECO:0000256" key="1">
    <source>
        <dbReference type="ARBA" id="ARBA00004651"/>
    </source>
</evidence>
<protein>
    <recommendedName>
        <fullName evidence="2">chitin synthase</fullName>
        <ecNumber evidence="2">2.4.1.16</ecNumber>
    </recommendedName>
</protein>
<keyword evidence="7 13" id="KW-1133">Transmembrane helix</keyword>
<dbReference type="Pfam" id="PF00063">
    <property type="entry name" value="Myosin_head"/>
    <property type="match status" value="1"/>
</dbReference>
<dbReference type="PROSITE" id="PS51998">
    <property type="entry name" value="DEK_C"/>
    <property type="match status" value="1"/>
</dbReference>
<dbReference type="InterPro" id="IPR001609">
    <property type="entry name" value="Myosin_head_motor_dom-like"/>
</dbReference>
<dbReference type="SMART" id="SM00242">
    <property type="entry name" value="MYSc"/>
    <property type="match status" value="1"/>
</dbReference>
<dbReference type="GO" id="GO:0005524">
    <property type="term" value="F:ATP binding"/>
    <property type="evidence" value="ECO:0007669"/>
    <property type="project" value="UniProtKB-UniRule"/>
</dbReference>
<dbReference type="Pfam" id="PF03142">
    <property type="entry name" value="Chitin_synth_2"/>
    <property type="match status" value="1"/>
</dbReference>
<dbReference type="PANTHER" id="PTHR22914:SF13">
    <property type="entry name" value="CHITIN SYNTHASE"/>
    <property type="match status" value="1"/>
</dbReference>
<dbReference type="GO" id="GO:0003779">
    <property type="term" value="F:actin binding"/>
    <property type="evidence" value="ECO:0007669"/>
    <property type="project" value="UniProtKB-KW"/>
</dbReference>
<dbReference type="SUPFAM" id="SSF53448">
    <property type="entry name" value="Nucleotide-diphospho-sugar transferases"/>
    <property type="match status" value="1"/>
</dbReference>
<keyword evidence="12" id="KW-0067">ATP-binding</keyword>
<sequence>MQKQDNDDLTQLRNVASITKDEVVNSLVSRYEQRPQSQPYTGIGDRLLIAFNPNEAQEQSSDAAALRYVDDYRDTSPGRQPLPPHIFKVAEQAYLHLRRTGLSQSISFIGACGSGKTEQRRLAMRFFSMIRAHSKKDTRLYSRIQNADVVLEAFSHAKTAIHNNASRIGSYIEVQFDQRGRTVGTKTLTYMLEKARVTHVPQGERSFHVFYYLTNGASAEDRLEYGLTQVSFEYLHRPGTVQRITGFSDGDRFQELVEAMGNIGLGQKYRRHIFTVLAAILALGNLQFQFIKQGEESSATVRNQEVANQVSEMLGLPADTLISLLTIKTKQVGSDKFTVYLDSKGAAARRDDLARSLYSLMFNWLVEFLNSKLCRDESEDFNFIGMVDFPGWYSLRQNSYEQLCSNYANERLHHFLFHQIFEAGSSEYQSEALTGIMSAIDFPNRSVCLDLFMKPKTGLFATMDRQAAEYLHLDKGSKKKDASGQREFNPNVTEREASNQLLKAFNRQHDQRTGDANPFYSPSDSKNEMNSFTVSHFWGDVSYTIDEFVEKNLDQLSSDFVAVFRGDGTAENPGTENGFVAGLFSNKTLATEVHPKDEKAVVQAQAPSVPTRAPSMRRPNTRAATSRFAKVDCVATQFQRALNEMIMTLDDTLPWFVLCIKPNEQGRARSTDIRRIQAQTDCFSLDRIVQRKAAEFSAVLSISDFCQRYKPVIDEYVAEAPTLVDDFSRCSALKRALQMSDADMAIGRTKVFLSFKAWRRVDDPIRGLERMEMSEKRGGNTSSKEAAQYADMGTYGDNGDNSAASYGDQSEANLMLNAQPLGQNSASEMGLADGSAAQQVRALKGRMFGGGGGTDVRSYYSDDDGYNDMGGRDGISEVASERDFHAGYEETLPRSVGHPESVKKSMLAIAAHSNEPDDEPEVPASRARKLWVAFTWMCTWMVPSSLLIWCGRIKRRDQRMAWREKVALCMIIFWSCAFVVFWIVALGLILCPRQHVYSQAELTSHNTESDALISIRGEVFDIKDYNHMGVPFKYLLDRNYLGQDQSDIFPYQLSFVCPFPDLDPRLSFQYKPKLYSPAYYHDHRWWRHPTEKGYNYYQFRLMRILRENYSKGHIAVDPKELKLEGEGNSKNNAGENLRRCIIHDEIYDLTQYINHQGVPYLVSDTQNSTNSIGTRKFLDENVYDMFDQNPGKDISLMWDNYFADKPEQKAMHIQCLRGAFYVGKVDQRKSARCYAANYLLLAASIALVAVIFFKFVAALQFGTRRDPEPSSNFVICNVPCYTEGEESLKQTINSLTELKYDDKRKLLFIVCDGMIMGSGNDRPTPRIVLDILGVSSDQEPEALSYISLGEGSKEHNMAKVYSGLYEFKGHVVPYLVIVKCGTPQERNRPGNRGKRDSQILLMRFFNKVYFDLPMTPLELEMYHQIKNVIGVSPSLYEFVLMIDADTVVFPDSLARLIGSMNNDIKIIGICGETTLANAKSSWITMMQVYEYFISHHLTKAFESLFGSVSCLPGCFCMYRMRTADNMGMSKPLLISNQIIDDYSTNRVETLHEKNLLHLGEDRYLTTLVLKHFPYFKNKFNASAKCMTNAPDQLSVLLSQRRRWINSTVHNLFELVFLPQLCGFCCFSMRFVVFIDLITTIIMPATVIYLAYLIYQLTNPDSTTSYISLYLLAAIYGMQALIFILKRQWQHIGWMIVYILAIPLFSFLIPIYSFWHFDDFSWGNTRVVIGESGRKHVYTVDNEKFDKSTIPVRKWSDYEQELLEDPRSQYAASETGSRFGGPAVAAAAAAINRPGSAIGNVPQSMAGYAGTNSVYYDGGYGYNTMLNSNLPMNSTPGIPGATLDFMASGRSSPVQPMLGGVATPNTYEMATMNSAMTGPLNQVRVSTVGSVMDPRMSQVIQAGAMPYFQQGNTAMTMPDPRLSTAYSVGQQPAGINPAMLPQQGIAMNSNSPSRPMSFATGGDQMSIPVSMVDARASQVSDYSAAPVSAAAMPTAQPQQWPSSATDEKLSSHVAAIIATTDLMTITKKQVRQQVMIQFGLSADEEKARREFINQCIARELEKRQSGN</sequence>
<keyword evidence="8 12" id="KW-0518">Myosin</keyword>
<feature type="transmembrane region" description="Helical" evidence="13">
    <location>
        <begin position="1666"/>
        <end position="1684"/>
    </location>
</feature>
<dbReference type="GO" id="GO:0030428">
    <property type="term" value="C:cell septum"/>
    <property type="evidence" value="ECO:0007669"/>
    <property type="project" value="TreeGrafter"/>
</dbReference>
<feature type="binding site" evidence="12">
    <location>
        <begin position="110"/>
        <end position="117"/>
    </location>
    <ligand>
        <name>ATP</name>
        <dbReference type="ChEBI" id="CHEBI:30616"/>
    </ligand>
</feature>
<feature type="transmembrane region" description="Helical" evidence="13">
    <location>
        <begin position="1691"/>
        <end position="1714"/>
    </location>
</feature>
<keyword evidence="3" id="KW-1003">Cell membrane</keyword>
<dbReference type="EMBL" id="JANBOH010000184">
    <property type="protein sequence ID" value="KAJ1644213.1"/>
    <property type="molecule type" value="Genomic_DNA"/>
</dbReference>
<evidence type="ECO:0000259" key="15">
    <source>
        <dbReference type="PROSITE" id="PS51998"/>
    </source>
</evidence>
<evidence type="ECO:0000256" key="2">
    <source>
        <dbReference type="ARBA" id="ARBA00012543"/>
    </source>
</evidence>
<dbReference type="Gene3D" id="3.90.550.10">
    <property type="entry name" value="Spore Coat Polysaccharide Biosynthesis Protein SpsA, Chain A"/>
    <property type="match status" value="1"/>
</dbReference>
<dbReference type="SUPFAM" id="SSF109715">
    <property type="entry name" value="DEK C-terminal domain"/>
    <property type="match status" value="1"/>
</dbReference>
<dbReference type="EC" id="2.4.1.16" evidence="2"/>
<evidence type="ECO:0000256" key="10">
    <source>
        <dbReference type="ARBA" id="ARBA00023175"/>
    </source>
</evidence>
<feature type="domain" description="DEK-C" evidence="15">
    <location>
        <begin position="2002"/>
        <end position="2060"/>
    </location>
</feature>
<dbReference type="GO" id="GO:0005886">
    <property type="term" value="C:plasma membrane"/>
    <property type="evidence" value="ECO:0007669"/>
    <property type="project" value="UniProtKB-SubCell"/>
</dbReference>
<keyword evidence="12" id="KW-0009">Actin-binding</keyword>
<evidence type="ECO:0000256" key="12">
    <source>
        <dbReference type="PROSITE-ProRule" id="PRU00782"/>
    </source>
</evidence>
<dbReference type="Pfam" id="PF08766">
    <property type="entry name" value="DEK_C"/>
    <property type="match status" value="1"/>
</dbReference>
<feature type="transmembrane region" description="Helical" evidence="13">
    <location>
        <begin position="930"/>
        <end position="950"/>
    </location>
</feature>
<dbReference type="Gene3D" id="1.20.120.720">
    <property type="entry name" value="Myosin VI head, motor domain, U50 subdomain"/>
    <property type="match status" value="1"/>
</dbReference>
<evidence type="ECO:0000313" key="17">
    <source>
        <dbReference type="Proteomes" id="UP001145021"/>
    </source>
</evidence>
<dbReference type="InterPro" id="IPR027417">
    <property type="entry name" value="P-loop_NTPase"/>
</dbReference>
<dbReference type="InterPro" id="IPR036400">
    <property type="entry name" value="Cyt_B5-like_heme/steroid_sf"/>
</dbReference>
<keyword evidence="5" id="KW-0808">Transferase</keyword>
<dbReference type="GO" id="GO:0006031">
    <property type="term" value="P:chitin biosynthetic process"/>
    <property type="evidence" value="ECO:0007669"/>
    <property type="project" value="TreeGrafter"/>
</dbReference>
<dbReference type="Gene3D" id="1.20.58.530">
    <property type="match status" value="1"/>
</dbReference>
<keyword evidence="12" id="KW-0547">Nucleotide-binding</keyword>
<keyword evidence="17" id="KW-1185">Reference proteome</keyword>
<dbReference type="GO" id="GO:0003774">
    <property type="term" value="F:cytoskeletal motor activity"/>
    <property type="evidence" value="ECO:0007669"/>
    <property type="project" value="UniProtKB-UniRule"/>
</dbReference>
<dbReference type="PRINTS" id="PR00193">
    <property type="entry name" value="MYOSINHEAVY"/>
</dbReference>
<comment type="similarity">
    <text evidence="12">Belongs to the TRAFAC class myosin-kinesin ATPase superfamily. Myosin family.</text>
</comment>
<feature type="transmembrane region" description="Helical" evidence="13">
    <location>
        <begin position="1238"/>
        <end position="1257"/>
    </location>
</feature>
<accession>A0A9W7XGR6</accession>
<dbReference type="PROSITE" id="PS51456">
    <property type="entry name" value="MYOSIN_MOTOR"/>
    <property type="match status" value="1"/>
</dbReference>
<dbReference type="Gene3D" id="1.10.10.820">
    <property type="match status" value="1"/>
</dbReference>
<dbReference type="SUPFAM" id="SSF52540">
    <property type="entry name" value="P-loop containing nucleoside triphosphate hydrolases"/>
    <property type="match status" value="1"/>
</dbReference>
<feature type="transmembrane region" description="Helical" evidence="13">
    <location>
        <begin position="1630"/>
        <end position="1654"/>
    </location>
</feature>
<keyword evidence="11" id="KW-0325">Glycoprotein</keyword>
<dbReference type="InterPro" id="IPR036961">
    <property type="entry name" value="Kinesin_motor_dom_sf"/>
</dbReference>
<keyword evidence="4" id="KW-0328">Glycosyltransferase</keyword>
<dbReference type="InterPro" id="IPR004835">
    <property type="entry name" value="Chitin_synth"/>
</dbReference>
<organism evidence="16 17">
    <name type="scientific">Coemansia asiatica</name>
    <dbReference type="NCBI Taxonomy" id="1052880"/>
    <lineage>
        <taxon>Eukaryota</taxon>
        <taxon>Fungi</taxon>
        <taxon>Fungi incertae sedis</taxon>
        <taxon>Zoopagomycota</taxon>
        <taxon>Kickxellomycotina</taxon>
        <taxon>Kickxellomycetes</taxon>
        <taxon>Kickxellales</taxon>
        <taxon>Kickxellaceae</taxon>
        <taxon>Coemansia</taxon>
    </lineage>
</organism>
<reference evidence="16" key="1">
    <citation type="submission" date="2022-07" db="EMBL/GenBank/DDBJ databases">
        <title>Phylogenomic reconstructions and comparative analyses of Kickxellomycotina fungi.</title>
        <authorList>
            <person name="Reynolds N.K."/>
            <person name="Stajich J.E."/>
            <person name="Barry K."/>
            <person name="Grigoriev I.V."/>
            <person name="Crous P."/>
            <person name="Smith M.E."/>
        </authorList>
    </citation>
    <scope>NUCLEOTIDE SEQUENCE</scope>
    <source>
        <strain evidence="16">NBRC 105413</strain>
    </source>
</reference>
<gene>
    <name evidence="16" type="ORF">LPJ64_004083</name>
</gene>
<evidence type="ECO:0000256" key="13">
    <source>
        <dbReference type="SAM" id="Phobius"/>
    </source>
</evidence>
<dbReference type="Gene3D" id="3.40.850.10">
    <property type="entry name" value="Kinesin motor domain"/>
    <property type="match status" value="1"/>
</dbReference>
<proteinExistence type="inferred from homology"/>
<keyword evidence="9 13" id="KW-0472">Membrane</keyword>
<evidence type="ECO:0000256" key="9">
    <source>
        <dbReference type="ARBA" id="ARBA00023136"/>
    </source>
</evidence>
<dbReference type="Proteomes" id="UP001145021">
    <property type="component" value="Unassembled WGS sequence"/>
</dbReference>
<evidence type="ECO:0000256" key="7">
    <source>
        <dbReference type="ARBA" id="ARBA00022989"/>
    </source>
</evidence>